<accession>A0ABU9B972</accession>
<dbReference type="Proteomes" id="UP001368500">
    <property type="component" value="Unassembled WGS sequence"/>
</dbReference>
<feature type="transmembrane region" description="Helical" evidence="5">
    <location>
        <begin position="110"/>
        <end position="130"/>
    </location>
</feature>
<keyword evidence="4 5" id="KW-0472">Membrane</keyword>
<gene>
    <name evidence="7" type="ORF">AACH11_06415</name>
</gene>
<feature type="transmembrane region" description="Helical" evidence="5">
    <location>
        <begin position="199"/>
        <end position="222"/>
    </location>
</feature>
<reference evidence="7 8" key="1">
    <citation type="submission" date="2024-04" db="EMBL/GenBank/DDBJ databases">
        <title>Novel species of the genus Ideonella isolated from streams.</title>
        <authorList>
            <person name="Lu H."/>
        </authorList>
    </citation>
    <scope>NUCLEOTIDE SEQUENCE [LARGE SCALE GENOMIC DNA]</scope>
    <source>
        <strain evidence="7 8">BYS139W</strain>
    </source>
</reference>
<keyword evidence="7" id="KW-0436">Ligase</keyword>
<name>A0ABU9B972_9BURK</name>
<evidence type="ECO:0000256" key="5">
    <source>
        <dbReference type="SAM" id="Phobius"/>
    </source>
</evidence>
<feature type="transmembrane region" description="Helical" evidence="5">
    <location>
        <begin position="431"/>
        <end position="449"/>
    </location>
</feature>
<feature type="transmembrane region" description="Helical" evidence="5">
    <location>
        <begin position="159"/>
        <end position="178"/>
    </location>
</feature>
<dbReference type="RefSeq" id="WP_341373374.1">
    <property type="nucleotide sequence ID" value="NZ_JBBUTF010000005.1"/>
</dbReference>
<protein>
    <submittedName>
        <fullName evidence="7">O-antigen ligase family protein</fullName>
    </submittedName>
</protein>
<evidence type="ECO:0000256" key="4">
    <source>
        <dbReference type="ARBA" id="ARBA00023136"/>
    </source>
</evidence>
<dbReference type="InterPro" id="IPR051533">
    <property type="entry name" value="WaaL-like"/>
</dbReference>
<keyword evidence="2 5" id="KW-0812">Transmembrane</keyword>
<feature type="transmembrane region" description="Helical" evidence="5">
    <location>
        <begin position="83"/>
        <end position="103"/>
    </location>
</feature>
<dbReference type="EMBL" id="JBBUTF010000005">
    <property type="protein sequence ID" value="MEK8025590.1"/>
    <property type="molecule type" value="Genomic_DNA"/>
</dbReference>
<evidence type="ECO:0000256" key="2">
    <source>
        <dbReference type="ARBA" id="ARBA00022692"/>
    </source>
</evidence>
<feature type="transmembrane region" description="Helical" evidence="5">
    <location>
        <begin position="52"/>
        <end position="71"/>
    </location>
</feature>
<keyword evidence="3 5" id="KW-1133">Transmembrane helix</keyword>
<evidence type="ECO:0000259" key="6">
    <source>
        <dbReference type="Pfam" id="PF04932"/>
    </source>
</evidence>
<comment type="caution">
    <text evidence="7">The sequence shown here is derived from an EMBL/GenBank/DDBJ whole genome shotgun (WGS) entry which is preliminary data.</text>
</comment>
<dbReference type="Pfam" id="PF04932">
    <property type="entry name" value="Wzy_C"/>
    <property type="match status" value="1"/>
</dbReference>
<dbReference type="PANTHER" id="PTHR37422:SF13">
    <property type="entry name" value="LIPOPOLYSACCHARIDE BIOSYNTHESIS PROTEIN PA4999-RELATED"/>
    <property type="match status" value="1"/>
</dbReference>
<feature type="transmembrane region" description="Helical" evidence="5">
    <location>
        <begin position="376"/>
        <end position="395"/>
    </location>
</feature>
<feature type="domain" description="O-antigen ligase-related" evidence="6">
    <location>
        <begin position="212"/>
        <end position="382"/>
    </location>
</feature>
<evidence type="ECO:0000313" key="7">
    <source>
        <dbReference type="EMBL" id="MEK8025590.1"/>
    </source>
</evidence>
<proteinExistence type="predicted"/>
<dbReference type="InterPro" id="IPR007016">
    <property type="entry name" value="O-antigen_ligase-rel_domated"/>
</dbReference>
<feature type="transmembrane region" description="Helical" evidence="5">
    <location>
        <begin position="12"/>
        <end position="32"/>
    </location>
</feature>
<evidence type="ECO:0000256" key="3">
    <source>
        <dbReference type="ARBA" id="ARBA00022989"/>
    </source>
</evidence>
<keyword evidence="8" id="KW-1185">Reference proteome</keyword>
<organism evidence="7 8">
    <name type="scientific">Pseudaquabacterium rugosum</name>
    <dbReference type="NCBI Taxonomy" id="2984194"/>
    <lineage>
        <taxon>Bacteria</taxon>
        <taxon>Pseudomonadati</taxon>
        <taxon>Pseudomonadota</taxon>
        <taxon>Betaproteobacteria</taxon>
        <taxon>Burkholderiales</taxon>
        <taxon>Sphaerotilaceae</taxon>
        <taxon>Pseudaquabacterium</taxon>
    </lineage>
</organism>
<feature type="transmembrane region" description="Helical" evidence="5">
    <location>
        <begin position="546"/>
        <end position="570"/>
    </location>
</feature>
<comment type="subcellular location">
    <subcellularLocation>
        <location evidence="1">Membrane</location>
        <topology evidence="1">Multi-pass membrane protein</topology>
    </subcellularLocation>
</comment>
<evidence type="ECO:0000313" key="8">
    <source>
        <dbReference type="Proteomes" id="UP001368500"/>
    </source>
</evidence>
<feature type="transmembrane region" description="Helical" evidence="5">
    <location>
        <begin position="254"/>
        <end position="274"/>
    </location>
</feature>
<feature type="transmembrane region" description="Helical" evidence="5">
    <location>
        <begin position="228"/>
        <end position="247"/>
    </location>
</feature>
<feature type="transmembrane region" description="Helical" evidence="5">
    <location>
        <begin position="407"/>
        <end position="425"/>
    </location>
</feature>
<dbReference type="PANTHER" id="PTHR37422">
    <property type="entry name" value="TEICHURONIC ACID BIOSYNTHESIS PROTEIN TUAE"/>
    <property type="match status" value="1"/>
</dbReference>
<dbReference type="GO" id="GO:0016874">
    <property type="term" value="F:ligase activity"/>
    <property type="evidence" value="ECO:0007669"/>
    <property type="project" value="UniProtKB-KW"/>
</dbReference>
<sequence length="765" mass="81750">MWAPLPLGSNRPWAAALLALMVWAVVAIHLLLRVRDAVALPGELARRALPWLVAPLAGFTVLVGLQLAGFAGLGTLEASQTRFHLLSSLAHVGLVSAVLLCAHSDKRVKWLLFAMLGAGVLQAVLAVLMLSGRQTFWYMFYQFAYNGRASGTFPNADHLAGYMELCLSAGFGLLVSQFGGSSAADSDRELSWQRKLQHVMQFILSPKMLLRLALVVLVVALVMTHSRMGNGAFFIALLIVGAVIAIVSTKLRQVAMWLVISMVVVDVFIIGQWVGLEKVVDRLQDTVEATQLESEARADGQLDLGRGAAEGKQEESLQDRLRAPRLAAGLIDEAPVFGKGAGTFYLRFPAMKQPAMTGFWDHVHNDYIEIAVDTGLVGLGLLMTAALATLVRAVSLLRDNQPRLHRGVGAAALMALVCMGLHSLVDFNLQIPANAGALLVLMALAWAVPCGKPLVARPRGWKGYKPQDKSSVDAQPEPAVAVTGQDVMAGLPPVPSLAAGAGVGAVGVAGIVPPLGGAGALTRKVKPQPPAPGELTGEQMRGRRTVWSVLSAVAVVLWLSLSWIGTPVLLADYGTQRARQLVGSCASHVAQWDEKDWAPVQRQLEWGVSMLPDHGALAVALAQLHACRGAATWDDTATSIAEYQRAIELLRQVSVLRPMHAGTLSVMAIAMCGADRPIGEIQDVWRQALRLGPYEAGVQSNLLDVALRVWGDAPPDMKNWTLAYYDAAPVWARKRIYKQAQLLQVADALPAPEPAAGASAAGSAR</sequence>
<evidence type="ECO:0000256" key="1">
    <source>
        <dbReference type="ARBA" id="ARBA00004141"/>
    </source>
</evidence>